<gene>
    <name evidence="1" type="ORF">GFSPODELE1_LOCUS6748</name>
</gene>
<organism evidence="1 2">
    <name type="scientific">Somion occarium</name>
    <dbReference type="NCBI Taxonomy" id="3059160"/>
    <lineage>
        <taxon>Eukaryota</taxon>
        <taxon>Fungi</taxon>
        <taxon>Dikarya</taxon>
        <taxon>Basidiomycota</taxon>
        <taxon>Agaricomycotina</taxon>
        <taxon>Agaricomycetes</taxon>
        <taxon>Polyporales</taxon>
        <taxon>Cerrenaceae</taxon>
        <taxon>Somion</taxon>
    </lineage>
</organism>
<keyword evidence="2" id="KW-1185">Reference proteome</keyword>
<sequence>MVGTLNVDRTIGDMPGASRTKIPAMLTPTVVLDIVIISGLQDVLRNLTHILCIP</sequence>
<reference evidence="2" key="1">
    <citation type="submission" date="2024-04" db="EMBL/GenBank/DDBJ databases">
        <authorList>
            <person name="Shaw F."/>
            <person name="Minotto A."/>
        </authorList>
    </citation>
    <scope>NUCLEOTIDE SEQUENCE [LARGE SCALE GENOMIC DNA]</scope>
</reference>
<evidence type="ECO:0000313" key="2">
    <source>
        <dbReference type="Proteomes" id="UP001497453"/>
    </source>
</evidence>
<dbReference type="EMBL" id="OZ037947">
    <property type="protein sequence ID" value="CAL1708213.1"/>
    <property type="molecule type" value="Genomic_DNA"/>
</dbReference>
<proteinExistence type="predicted"/>
<name>A0ABP1DK52_9APHY</name>
<evidence type="ECO:0000313" key="1">
    <source>
        <dbReference type="EMBL" id="CAL1708213.1"/>
    </source>
</evidence>
<dbReference type="Proteomes" id="UP001497453">
    <property type="component" value="Chromosome 4"/>
</dbReference>
<protein>
    <submittedName>
        <fullName evidence="1">Uncharacterized protein</fullName>
    </submittedName>
</protein>
<accession>A0ABP1DK52</accession>